<dbReference type="Proteomes" id="UP000817658">
    <property type="component" value="Chromosome 1"/>
</dbReference>
<feature type="compositionally biased region" description="Basic residues" evidence="1">
    <location>
        <begin position="7"/>
        <end position="18"/>
    </location>
</feature>
<accession>Q5ZCH5</accession>
<dbReference type="EMBL" id="AP003220">
    <property type="protein sequence ID" value="BAD61413.1"/>
    <property type="molecule type" value="Genomic_DNA"/>
</dbReference>
<reference evidence="4" key="3">
    <citation type="journal article" date="2008" name="Nucleic Acids Res.">
        <title>The rice annotation project database (RAP-DB): 2008 update.</title>
        <authorList>
            <consortium name="The rice annotation project (RAP)"/>
        </authorList>
    </citation>
    <scope>GENOME REANNOTATION</scope>
    <source>
        <strain evidence="4">cv. Nipponbare</strain>
    </source>
</reference>
<evidence type="ECO:0000313" key="4">
    <source>
        <dbReference type="Proteomes" id="UP000000763"/>
    </source>
</evidence>
<dbReference type="Proteomes" id="UP000000763">
    <property type="component" value="Chromosome 1"/>
</dbReference>
<protein>
    <submittedName>
        <fullName evidence="2">Uncharacterized protein</fullName>
    </submittedName>
</protein>
<name>Q5ZCH5_ORYSJ</name>
<reference evidence="4" key="2">
    <citation type="journal article" date="2005" name="Nature">
        <title>The map-based sequence of the rice genome.</title>
        <authorList>
            <consortium name="International rice genome sequencing project (IRGSP)"/>
            <person name="Matsumoto T."/>
            <person name="Wu J."/>
            <person name="Kanamori H."/>
            <person name="Katayose Y."/>
            <person name="Fujisawa M."/>
            <person name="Namiki N."/>
            <person name="Mizuno H."/>
            <person name="Yamamoto K."/>
            <person name="Antonio B.A."/>
            <person name="Baba T."/>
            <person name="Sakata K."/>
            <person name="Nagamura Y."/>
            <person name="Aoki H."/>
            <person name="Arikawa K."/>
            <person name="Arita K."/>
            <person name="Bito T."/>
            <person name="Chiden Y."/>
            <person name="Fujitsuka N."/>
            <person name="Fukunaka R."/>
            <person name="Hamada M."/>
            <person name="Harada C."/>
            <person name="Hayashi A."/>
            <person name="Hijishita S."/>
            <person name="Honda M."/>
            <person name="Hosokawa S."/>
            <person name="Ichikawa Y."/>
            <person name="Idonuma A."/>
            <person name="Iijima M."/>
            <person name="Ikeda M."/>
            <person name="Ikeno M."/>
            <person name="Ito K."/>
            <person name="Ito S."/>
            <person name="Ito T."/>
            <person name="Ito Y."/>
            <person name="Ito Y."/>
            <person name="Iwabuchi A."/>
            <person name="Kamiya K."/>
            <person name="Karasawa W."/>
            <person name="Kurita K."/>
            <person name="Katagiri S."/>
            <person name="Kikuta A."/>
            <person name="Kobayashi H."/>
            <person name="Kobayashi N."/>
            <person name="Machita K."/>
            <person name="Maehara T."/>
            <person name="Masukawa M."/>
            <person name="Mizubayashi T."/>
            <person name="Mukai Y."/>
            <person name="Nagasaki H."/>
            <person name="Nagata Y."/>
            <person name="Naito S."/>
            <person name="Nakashima M."/>
            <person name="Nakama Y."/>
            <person name="Nakamichi Y."/>
            <person name="Nakamura M."/>
            <person name="Meguro A."/>
            <person name="Negishi M."/>
            <person name="Ohta I."/>
            <person name="Ohta T."/>
            <person name="Okamoto M."/>
            <person name="Ono N."/>
            <person name="Saji S."/>
            <person name="Sakaguchi M."/>
            <person name="Sakai K."/>
            <person name="Shibata M."/>
            <person name="Shimokawa T."/>
            <person name="Song J."/>
            <person name="Takazaki Y."/>
            <person name="Terasawa K."/>
            <person name="Tsugane M."/>
            <person name="Tsuji K."/>
            <person name="Ueda S."/>
            <person name="Waki K."/>
            <person name="Yamagata H."/>
            <person name="Yamamoto M."/>
            <person name="Yamamoto S."/>
            <person name="Yamane H."/>
            <person name="Yoshiki S."/>
            <person name="Yoshihara R."/>
            <person name="Yukawa K."/>
            <person name="Zhong H."/>
            <person name="Yano M."/>
            <person name="Yuan Q."/>
            <person name="Ouyang S."/>
            <person name="Liu J."/>
            <person name="Jones K.M."/>
            <person name="Gansberger K."/>
            <person name="Moffat K."/>
            <person name="Hill J."/>
            <person name="Bera J."/>
            <person name="Fadrosh D."/>
            <person name="Jin S."/>
            <person name="Johri S."/>
            <person name="Kim M."/>
            <person name="Overton L."/>
            <person name="Reardon M."/>
            <person name="Tsitrin T."/>
            <person name="Vuong H."/>
            <person name="Weaver B."/>
            <person name="Ciecko A."/>
            <person name="Tallon L."/>
            <person name="Jackson J."/>
            <person name="Pai G."/>
            <person name="Aken S.V."/>
            <person name="Utterback T."/>
            <person name="Reidmuller S."/>
            <person name="Feldblyum T."/>
            <person name="Hsiao J."/>
            <person name="Zismann V."/>
            <person name="Iobst S."/>
            <person name="de Vazeille A.R."/>
            <person name="Buell C.R."/>
            <person name="Ying K."/>
            <person name="Li Y."/>
            <person name="Lu T."/>
            <person name="Huang Y."/>
            <person name="Zhao Q."/>
            <person name="Feng Q."/>
            <person name="Zhang L."/>
            <person name="Zhu J."/>
            <person name="Weng Q."/>
            <person name="Mu J."/>
            <person name="Lu Y."/>
            <person name="Fan D."/>
            <person name="Liu Y."/>
            <person name="Guan J."/>
            <person name="Zhang Y."/>
            <person name="Yu S."/>
            <person name="Liu X."/>
            <person name="Zhang Y."/>
            <person name="Hong G."/>
            <person name="Han B."/>
            <person name="Choisne N."/>
            <person name="Demange N."/>
            <person name="Orjeda G."/>
            <person name="Samain S."/>
            <person name="Cattolico L."/>
            <person name="Pelletier E."/>
            <person name="Couloux A."/>
            <person name="Segurens B."/>
            <person name="Wincker P."/>
            <person name="D'Hont A."/>
            <person name="Scarpelli C."/>
            <person name="Weissenbach J."/>
            <person name="Salanoubat M."/>
            <person name="Quetier F."/>
            <person name="Yu Y."/>
            <person name="Kim H.R."/>
            <person name="Rambo T."/>
            <person name="Currie J."/>
            <person name="Collura K."/>
            <person name="Luo M."/>
            <person name="Yang T."/>
            <person name="Ammiraju J.S.S."/>
            <person name="Engler F."/>
            <person name="Soderlund C."/>
            <person name="Wing R.A."/>
            <person name="Palmer L.E."/>
            <person name="de la Bastide M."/>
            <person name="Spiegel L."/>
            <person name="Nascimento L."/>
            <person name="Zutavern T."/>
            <person name="O'Shaughnessy A."/>
            <person name="Dike S."/>
            <person name="Dedhia N."/>
            <person name="Preston R."/>
            <person name="Balija V."/>
            <person name="McCombie W.R."/>
            <person name="Chow T."/>
            <person name="Chen H."/>
            <person name="Chung M."/>
            <person name="Chen C."/>
            <person name="Shaw J."/>
            <person name="Wu H."/>
            <person name="Hsiao K."/>
            <person name="Chao Y."/>
            <person name="Chu M."/>
            <person name="Cheng C."/>
            <person name="Hour A."/>
            <person name="Lee P."/>
            <person name="Lin S."/>
            <person name="Lin Y."/>
            <person name="Liou J."/>
            <person name="Liu S."/>
            <person name="Hsing Y."/>
            <person name="Raghuvanshi S."/>
            <person name="Mohanty A."/>
            <person name="Bharti A.K."/>
            <person name="Gaur A."/>
            <person name="Gupta V."/>
            <person name="Kumar D."/>
            <person name="Ravi V."/>
            <person name="Vij S."/>
            <person name="Kapur A."/>
            <person name="Khurana P."/>
            <person name="Khurana P."/>
            <person name="Khurana J.P."/>
            <person name="Tyagi A.K."/>
            <person name="Gaikwad K."/>
            <person name="Singh A."/>
            <person name="Dalal V."/>
            <person name="Srivastava S."/>
            <person name="Dixit A."/>
            <person name="Pal A.K."/>
            <person name="Ghazi I.A."/>
            <person name="Yadav M."/>
            <person name="Pandit A."/>
            <person name="Bhargava A."/>
            <person name="Sureshbabu K."/>
            <person name="Batra K."/>
            <person name="Sharma T.R."/>
            <person name="Mohapatra T."/>
            <person name="Singh N.K."/>
            <person name="Messing J."/>
            <person name="Nelson A.B."/>
            <person name="Fuks G."/>
            <person name="Kavchok S."/>
            <person name="Keizer G."/>
            <person name="Linton E."/>
            <person name="Llaca V."/>
            <person name="Song R."/>
            <person name="Tanyolac B."/>
            <person name="Young S."/>
            <person name="Ho-Il K."/>
            <person name="Hahn J.H."/>
            <person name="Sangsakoo G."/>
            <person name="Vanavichit A."/>
            <person name="de Mattos Luiz.A.T."/>
            <person name="Zimmer P.D."/>
            <person name="Malone G."/>
            <person name="Dellagostin O."/>
            <person name="de Oliveira A.C."/>
            <person name="Bevan M."/>
            <person name="Bancroft I."/>
            <person name="Minx P."/>
            <person name="Cordum H."/>
            <person name="Wilson R."/>
            <person name="Cheng Z."/>
            <person name="Jin W."/>
            <person name="Jiang J."/>
            <person name="Leong S.A."/>
            <person name="Iwama H."/>
            <person name="Gojobori T."/>
            <person name="Itoh T."/>
            <person name="Niimura Y."/>
            <person name="Fujii Y."/>
            <person name="Habara T."/>
            <person name="Sakai H."/>
            <person name="Sato Y."/>
            <person name="Wilson G."/>
            <person name="Kumar K."/>
            <person name="McCouch S."/>
            <person name="Juretic N."/>
            <person name="Hoen D."/>
            <person name="Wright S."/>
            <person name="Bruskiewich R."/>
            <person name="Bureau T."/>
            <person name="Miyao A."/>
            <person name="Hirochika H."/>
            <person name="Nishikawa T."/>
            <person name="Kadowaki K."/>
            <person name="Sugiura M."/>
            <person name="Burr B."/>
            <person name="Sasaki T."/>
        </authorList>
    </citation>
    <scope>NUCLEOTIDE SEQUENCE [LARGE SCALE GENOMIC DNA]</scope>
    <source>
        <strain evidence="4">cv. Nipponbare</strain>
    </source>
</reference>
<evidence type="ECO:0000313" key="2">
    <source>
        <dbReference type="EMBL" id="BAD61413.1"/>
    </source>
</evidence>
<dbReference type="AlphaFoldDB" id="Q5ZCH5"/>
<evidence type="ECO:0000256" key="1">
    <source>
        <dbReference type="SAM" id="MobiDB-lite"/>
    </source>
</evidence>
<reference evidence="2" key="1">
    <citation type="journal article" date="2002" name="Nature">
        <title>The genome sequence and structure of rice chromosome 1.</title>
        <authorList>
            <person name="Sasaki T."/>
            <person name="Matsumoto T."/>
            <person name="Yamamoto K."/>
            <person name="Sakata K."/>
            <person name="Baba T."/>
            <person name="Katayose Y."/>
            <person name="Wu J."/>
            <person name="Niimura Y."/>
            <person name="Cheng Z."/>
            <person name="Nagamura Y."/>
            <person name="Antonio B.A."/>
            <person name="Kanamori H."/>
            <person name="Hosokawa S."/>
            <person name="Masukawa M."/>
            <person name="Arikawa K."/>
            <person name="Chiden Y."/>
            <person name="Hayashi M."/>
            <person name="Okamoto M."/>
            <person name="Ando T."/>
            <person name="Aoki H."/>
            <person name="Arita K."/>
            <person name="Hamada M."/>
            <person name="Harada C."/>
            <person name="Hijishita S."/>
            <person name="Honda M."/>
            <person name="Ichikawa Y."/>
            <person name="Idonuma A."/>
            <person name="Iijima M."/>
            <person name="Ikeda M."/>
            <person name="Ikeno M."/>
            <person name="Itoh S."/>
            <person name="Itoh T."/>
            <person name="Itoh Y."/>
            <person name="Itoh Y."/>
            <person name="Iwabuchi A."/>
            <person name="Kamiya K."/>
            <person name="Karasawa W."/>
            <person name="Katagiri S."/>
            <person name="Kikuta A."/>
            <person name="Kobayashi N."/>
            <person name="Kono I."/>
            <person name="Machita K."/>
            <person name="Maehara T."/>
            <person name="Mizuno H."/>
            <person name="Mizubayashi T."/>
            <person name="Mukai Y."/>
            <person name="Nagasaki H."/>
            <person name="Nakashima M."/>
            <person name="Nakama Y."/>
            <person name="Nakamichi Y."/>
            <person name="Nakamura M."/>
            <person name="Namiki N."/>
            <person name="Negishi M."/>
            <person name="Ohta I."/>
            <person name="Ono N."/>
            <person name="Saji S."/>
            <person name="Sakai K."/>
            <person name="Shibata M."/>
            <person name="Shimokawa T."/>
            <person name="Shomura A."/>
            <person name="Song J."/>
            <person name="Takazaki Y."/>
            <person name="Terasawa K."/>
            <person name="Tsuji K."/>
            <person name="Waki K."/>
            <person name="Yamagata H."/>
            <person name="Yamane H."/>
            <person name="Yoshiki S."/>
            <person name="Yoshihara R."/>
            <person name="Yukawa K."/>
            <person name="Zhong H."/>
            <person name="Iwama H."/>
            <person name="Endo T."/>
            <person name="Ito H."/>
            <person name="Hahn J.H."/>
            <person name="Kim H.I."/>
            <person name="Eun M.Y."/>
            <person name="Yano M."/>
            <person name="Jiang J."/>
            <person name="Gojobori T."/>
        </authorList>
    </citation>
    <scope>NUCLEOTIDE SEQUENCE</scope>
</reference>
<sequence>MQLNPKARTRRNKTKAKKGGNAPRLRTSRWKQDRLVPGPTTPTKSVALNKPHLHP</sequence>
<evidence type="ECO:0000313" key="3">
    <source>
        <dbReference type="EMBL" id="BAD68636.1"/>
    </source>
</evidence>
<gene>
    <name evidence="3" type="ORF">B1158C05.4</name>
    <name evidence="2" type="ORF">OSJNBb0035I14.22</name>
</gene>
<dbReference type="EMBL" id="AP003681">
    <property type="protein sequence ID" value="BAD68636.1"/>
    <property type="molecule type" value="Genomic_DNA"/>
</dbReference>
<proteinExistence type="predicted"/>
<feature type="region of interest" description="Disordered" evidence="1">
    <location>
        <begin position="1"/>
        <end position="55"/>
    </location>
</feature>
<organism evidence="2">
    <name type="scientific">Oryza sativa subsp. japonica</name>
    <name type="common">Rice</name>
    <dbReference type="NCBI Taxonomy" id="39947"/>
    <lineage>
        <taxon>Eukaryota</taxon>
        <taxon>Viridiplantae</taxon>
        <taxon>Streptophyta</taxon>
        <taxon>Embryophyta</taxon>
        <taxon>Tracheophyta</taxon>
        <taxon>Spermatophyta</taxon>
        <taxon>Magnoliopsida</taxon>
        <taxon>Liliopsida</taxon>
        <taxon>Poales</taxon>
        <taxon>Poaceae</taxon>
        <taxon>BOP clade</taxon>
        <taxon>Oryzoideae</taxon>
        <taxon>Oryzeae</taxon>
        <taxon>Oryzinae</taxon>
        <taxon>Oryza</taxon>
        <taxon>Oryza sativa</taxon>
    </lineage>
</organism>